<dbReference type="PANTHER" id="PTHR43300">
    <property type="entry name" value="ACETYLTRANSFERASE"/>
    <property type="match status" value="1"/>
</dbReference>
<evidence type="ECO:0000313" key="2">
    <source>
        <dbReference type="EMBL" id="ASJ06388.1"/>
    </source>
</evidence>
<dbReference type="EMBL" id="CP015102">
    <property type="protein sequence ID" value="ASJ06388.1"/>
    <property type="molecule type" value="Genomic_DNA"/>
</dbReference>
<dbReference type="InterPro" id="IPR001451">
    <property type="entry name" value="Hexapep"/>
</dbReference>
<reference evidence="2 3" key="1">
    <citation type="submission" date="2016-04" db="EMBL/GenBank/DDBJ databases">
        <title>Complete genome sequence of Thermococcus pacificus type strain P4.</title>
        <authorList>
            <person name="Oger P.M."/>
        </authorList>
    </citation>
    <scope>NUCLEOTIDE SEQUENCE [LARGE SCALE GENOMIC DNA]</scope>
    <source>
        <strain evidence="2 3">P-4</strain>
    </source>
</reference>
<dbReference type="InterPro" id="IPR011004">
    <property type="entry name" value="Trimer_LpxA-like_sf"/>
</dbReference>
<dbReference type="KEGG" id="tpaf:A3L08_03090"/>
<dbReference type="RefSeq" id="WP_269466916.1">
    <property type="nucleotide sequence ID" value="NZ_CP015102.1"/>
</dbReference>
<dbReference type="SUPFAM" id="SSF51161">
    <property type="entry name" value="Trimeric LpxA-like enzymes"/>
    <property type="match status" value="1"/>
</dbReference>
<protein>
    <recommendedName>
        <fullName evidence="4">Acetyltransferase</fullName>
    </recommendedName>
</protein>
<name>A0A218P6H7_9EURY</name>
<dbReference type="CDD" id="cd03349">
    <property type="entry name" value="LbH_XAT"/>
    <property type="match status" value="1"/>
</dbReference>
<dbReference type="Proteomes" id="UP000197418">
    <property type="component" value="Chromosome"/>
</dbReference>
<gene>
    <name evidence="2" type="ORF">A3L08_03090</name>
</gene>
<dbReference type="Gene3D" id="2.160.10.10">
    <property type="entry name" value="Hexapeptide repeat proteins"/>
    <property type="match status" value="1"/>
</dbReference>
<dbReference type="InterPro" id="IPR050179">
    <property type="entry name" value="Trans_hexapeptide_repeat"/>
</dbReference>
<keyword evidence="3" id="KW-1185">Reference proteome</keyword>
<evidence type="ECO:0000313" key="3">
    <source>
        <dbReference type="Proteomes" id="UP000197418"/>
    </source>
</evidence>
<proteinExistence type="predicted"/>
<dbReference type="Pfam" id="PF00132">
    <property type="entry name" value="Hexapep"/>
    <property type="match status" value="1"/>
</dbReference>
<sequence>MSVKRFLKGLSAVVPYLIVKRSILIPPIYIDKVTVGKNVLIMQNTHIKNSTIADYVKIYANNTIWYSRIGEFSYINKNSTVVLAKIGRFCAIGPGVVIGAIKHTSNKISQYPAEMSKDLLVEVGSDVWIGANAVIMPGVRIGNGAIIGAGAVVTRDVPDYAIAVGVPAKIKKYRFTEEIIEKLKEIEWWNFPVEYLKNPEVRKVLFSDPTPENLKKLEEIKADIITTKKVDKYE</sequence>
<accession>A0A218P6H7</accession>
<dbReference type="GeneID" id="77169219"/>
<organism evidence="2 3">
    <name type="scientific">Thermococcus pacificus</name>
    <dbReference type="NCBI Taxonomy" id="71998"/>
    <lineage>
        <taxon>Archaea</taxon>
        <taxon>Methanobacteriati</taxon>
        <taxon>Methanobacteriota</taxon>
        <taxon>Thermococci</taxon>
        <taxon>Thermococcales</taxon>
        <taxon>Thermococcaceae</taxon>
        <taxon>Thermococcus</taxon>
    </lineage>
</organism>
<dbReference type="AlphaFoldDB" id="A0A218P6H7"/>
<dbReference type="InterPro" id="IPR018357">
    <property type="entry name" value="Hexapep_transf_CS"/>
</dbReference>
<dbReference type="GO" id="GO:0016740">
    <property type="term" value="F:transferase activity"/>
    <property type="evidence" value="ECO:0007669"/>
    <property type="project" value="UniProtKB-KW"/>
</dbReference>
<evidence type="ECO:0000256" key="1">
    <source>
        <dbReference type="ARBA" id="ARBA00022679"/>
    </source>
</evidence>
<dbReference type="PANTHER" id="PTHR43300:SF11">
    <property type="entry name" value="ACETYLTRANSFERASE RV3034C-RELATED"/>
    <property type="match status" value="1"/>
</dbReference>
<keyword evidence="1" id="KW-0808">Transferase</keyword>
<dbReference type="PROSITE" id="PS00101">
    <property type="entry name" value="HEXAPEP_TRANSFERASES"/>
    <property type="match status" value="1"/>
</dbReference>
<evidence type="ECO:0008006" key="4">
    <source>
        <dbReference type="Google" id="ProtNLM"/>
    </source>
</evidence>